<keyword evidence="1" id="KW-0175">Coiled coil</keyword>
<accession>A0ABN7P1K2</accession>
<dbReference type="Proteomes" id="UP001153148">
    <property type="component" value="Unassembled WGS sequence"/>
</dbReference>
<proteinExistence type="predicted"/>
<keyword evidence="3" id="KW-1185">Reference proteome</keyword>
<comment type="caution">
    <text evidence="2">The sequence shown here is derived from an EMBL/GenBank/DDBJ whole genome shotgun (WGS) entry which is preliminary data.</text>
</comment>
<gene>
    <name evidence="2" type="ORF">TPAB3V08_LOCUS8601</name>
</gene>
<sequence length="261" mass="28706">MLRALLHDSCVGLEFVHCYMTAVVKVELSRTEHRGNNKPQAGLTAPVEQEVMRHFSHLHGLLQLQEAQISARLKEARNLKLDGLRNISGQLQANLEQVRESLEEARLASDQANLSTLDVRRVTARLLALQDIPCHLVSESTGLEDTVSFHVDEEFLRSLEHHCNLEVQTGITHSLLSTSDLPPDTVVEPIHDLAIEASCPTFSTTSQASSLVSGVSEEVERPPFSFLTSPALSSDAHILAQSIDPVSKSEALKTNRLIKGE</sequence>
<evidence type="ECO:0000256" key="1">
    <source>
        <dbReference type="SAM" id="Coils"/>
    </source>
</evidence>
<protein>
    <submittedName>
        <fullName evidence="2">Uncharacterized protein</fullName>
    </submittedName>
</protein>
<dbReference type="EMBL" id="CAJPIN010016731">
    <property type="protein sequence ID" value="CAG2061647.1"/>
    <property type="molecule type" value="Genomic_DNA"/>
</dbReference>
<organism evidence="2 3">
    <name type="scientific">Timema podura</name>
    <name type="common">Walking stick</name>
    <dbReference type="NCBI Taxonomy" id="61482"/>
    <lineage>
        <taxon>Eukaryota</taxon>
        <taxon>Metazoa</taxon>
        <taxon>Ecdysozoa</taxon>
        <taxon>Arthropoda</taxon>
        <taxon>Hexapoda</taxon>
        <taxon>Insecta</taxon>
        <taxon>Pterygota</taxon>
        <taxon>Neoptera</taxon>
        <taxon>Polyneoptera</taxon>
        <taxon>Phasmatodea</taxon>
        <taxon>Timematodea</taxon>
        <taxon>Timematoidea</taxon>
        <taxon>Timematidae</taxon>
        <taxon>Timema</taxon>
    </lineage>
</organism>
<name>A0ABN7P1K2_TIMPD</name>
<feature type="coiled-coil region" evidence="1">
    <location>
        <begin position="88"/>
        <end position="115"/>
    </location>
</feature>
<evidence type="ECO:0000313" key="3">
    <source>
        <dbReference type="Proteomes" id="UP001153148"/>
    </source>
</evidence>
<evidence type="ECO:0000313" key="2">
    <source>
        <dbReference type="EMBL" id="CAG2061647.1"/>
    </source>
</evidence>
<reference evidence="2" key="1">
    <citation type="submission" date="2021-03" db="EMBL/GenBank/DDBJ databases">
        <authorList>
            <person name="Tran Van P."/>
        </authorList>
    </citation>
    <scope>NUCLEOTIDE SEQUENCE</scope>
</reference>